<dbReference type="EMBL" id="FQ310506">
    <property type="protein sequence ID" value="CBN81018.1"/>
    <property type="molecule type" value="Genomic_DNA"/>
</dbReference>
<protein>
    <submittedName>
        <fullName evidence="2">Tumor protein p53-inducible nuclear protein 2</fullName>
    </submittedName>
</protein>
<proteinExistence type="predicted"/>
<feature type="region of interest" description="Disordered" evidence="1">
    <location>
        <begin position="131"/>
        <end position="152"/>
    </location>
</feature>
<gene>
    <name evidence="2" type="primary">T53I2</name>
    <name evidence="2" type="ORF">DLA_It04430</name>
</gene>
<reference evidence="2" key="3">
    <citation type="journal article" date="2011" name="Mar. Genomics">
        <title>Comparative analysis of intronless genes in teleost fish genomes: Insights into their evolution and molecular function.</title>
        <authorList>
            <person name="Tine M."/>
            <person name="Kuhl H."/>
            <person name="Beck A."/>
            <person name="Bargelloni L."/>
            <person name="Reinhardt R."/>
        </authorList>
    </citation>
    <scope>NUCLEOTIDE SEQUENCE</scope>
</reference>
<feature type="compositionally biased region" description="Polar residues" evidence="1">
    <location>
        <begin position="42"/>
        <end position="57"/>
    </location>
</feature>
<feature type="region of interest" description="Disordered" evidence="1">
    <location>
        <begin position="36"/>
        <end position="92"/>
    </location>
</feature>
<reference evidence="2" key="1">
    <citation type="journal article" date="2011" name="Comp. Biochem. Physiol. Part D Genomics Proteomics">
        <title>Analysis of single nucleotide polymorphisms in three chromosomes of European sea bass Dicentrarchus labrax.</title>
        <authorList>
            <person name="Kuhl H."/>
            <person name="Tine M."/>
            <person name="Hecht J."/>
            <person name="Knaust F."/>
            <person name="Reinhardt R."/>
        </authorList>
    </citation>
    <scope>NUCLEOTIDE SEQUENCE</scope>
</reference>
<evidence type="ECO:0000256" key="1">
    <source>
        <dbReference type="SAM" id="MobiDB-lite"/>
    </source>
</evidence>
<organism evidence="2">
    <name type="scientific">Dicentrarchus labrax</name>
    <name type="common">European seabass</name>
    <name type="synonym">Morone labrax</name>
    <dbReference type="NCBI Taxonomy" id="13489"/>
    <lineage>
        <taxon>Eukaryota</taxon>
        <taxon>Metazoa</taxon>
        <taxon>Chordata</taxon>
        <taxon>Craniata</taxon>
        <taxon>Vertebrata</taxon>
        <taxon>Euteleostomi</taxon>
        <taxon>Actinopterygii</taxon>
        <taxon>Neopterygii</taxon>
        <taxon>Teleostei</taxon>
        <taxon>Neoteleostei</taxon>
        <taxon>Acanthomorphata</taxon>
        <taxon>Eupercaria</taxon>
        <taxon>Moronidae</taxon>
        <taxon>Dicentrarchus</taxon>
    </lineage>
</organism>
<sequence length="152" mass="16691">MFKTITRLLFGVEEETPEDVKSGEVVEEGWLVVSHQEAGSAESHSAELTDTQPSNSAPHGDTIANMDTDGSVLDPEPTVRSSSATSRAITGSVSQPKALLEVTQLACTQKAKAWTDRHHMTRNAIQRQNRVHQGVQHHSFHLQQPGHRNLSH</sequence>
<accession>E6ZFR8</accession>
<evidence type="ECO:0000313" key="2">
    <source>
        <dbReference type="EMBL" id="CBN81018.1"/>
    </source>
</evidence>
<reference evidence="2" key="2">
    <citation type="journal article" date="2011" name="Genomics">
        <title>Directed sequencing and annotation of three Dicentrarchus labrax L. chromosomes by applying Sanger- and pyrosequencing technologies on pooled DNA of comparatively mapped BAC clones.</title>
        <authorList>
            <person name="Kuhl H."/>
            <person name="Tine M."/>
            <person name="Beck A."/>
            <person name="Timmermann B."/>
            <person name="Kodira C."/>
            <person name="Reinhardt R."/>
        </authorList>
    </citation>
    <scope>NUCLEOTIDE SEQUENCE</scope>
</reference>
<name>E6ZFR8_DICLA</name>
<dbReference type="AlphaFoldDB" id="E6ZFR8"/>
<feature type="compositionally biased region" description="Polar residues" evidence="1">
    <location>
        <begin position="79"/>
        <end position="92"/>
    </location>
</feature>